<dbReference type="EMBL" id="CP003181">
    <property type="protein sequence ID" value="AHJ64295.1"/>
    <property type="molecule type" value="Genomic_DNA"/>
</dbReference>
<dbReference type="AlphaFoldDB" id="A0AAN0RG07"/>
<feature type="transmembrane region" description="Helical" evidence="6">
    <location>
        <begin position="473"/>
        <end position="499"/>
    </location>
</feature>
<comment type="subcellular location">
    <subcellularLocation>
        <location evidence="1">Cell membrane</location>
        <topology evidence="1">Multi-pass membrane protein</topology>
    </subcellularLocation>
</comment>
<dbReference type="RefSeq" id="WP_025287664.1">
    <property type="nucleotide sequence ID" value="NZ_CP003181.2"/>
</dbReference>
<organism evidence="7 8">
    <name type="scientific">Granulibacter bethesdensis</name>
    <dbReference type="NCBI Taxonomy" id="364410"/>
    <lineage>
        <taxon>Bacteria</taxon>
        <taxon>Pseudomonadati</taxon>
        <taxon>Pseudomonadota</taxon>
        <taxon>Alphaproteobacteria</taxon>
        <taxon>Acetobacterales</taxon>
        <taxon>Acetobacteraceae</taxon>
        <taxon>Granulibacter</taxon>
    </lineage>
</organism>
<gene>
    <name evidence="7" type="ORF">GbCGDNIH3_2382</name>
</gene>
<sequence length="696" mass="70953">MAILPIVLCAAACLGLAGERLMAAPPRQDRRILPARLRRLVLYHIVLCAVGGIACLSVLLGGASWNGTAWVGGSLPALVSDAIALHLGLDGFSAFTGLAGFCALGLASATGLDRAGGGATRLAFVTAALMLTVMAADVMTLAGGIALLFVALWACPTHDGASPDTETNTSNPAHIVPHSGNAAAIVGIPLLIISTVMLMQHAAPAGGGPVQAVGSARPLVWIALLLLTILVLTTMVALRTPSSGRSRIVTEEHPSGLEPTAPDLAAITLALPVQRSPAPSLATPAQIVRPALQVIVPVYLLGRLGLDFLREAAGPGESTPLMLTGAILAMAGGIGTLRGRSIGRCVTGMADSQTGLAILGCGLAVAAMAVDLPDLASLSLASALIIVLSAALLMPVLGTGATLIEEGAGTTMLDRLGGIIIGMPRIALLTGGACLASAMLPPSPLYAGRWMLVQALIGGQRIQDAGLDALLTLGLVATALASALGMVAVLRLLCIAILGRPRAPRAAASTEPRRPAGLRAMQAGLAACVVAGLIPGPVLHLLHGALAALCGHTMDDRTGWIGISAQVDSMLSYTPLWIALALISGPLLLLRLLHGRRSTTRNDMPWNDGDAPPPPWLPFGDPATQPDPDSVADTFLAPLPPLKPIPPALSGLPSWLRMMLTARLGRAERFIPAGASFGLLAVLCLLLAMAALEARP</sequence>
<proteinExistence type="predicted"/>
<evidence type="ECO:0000256" key="3">
    <source>
        <dbReference type="ARBA" id="ARBA00022692"/>
    </source>
</evidence>
<protein>
    <submittedName>
        <fullName evidence="7">Formate hydrogenlyase subunit 3</fullName>
    </submittedName>
</protein>
<dbReference type="PANTHER" id="PTHR42682">
    <property type="entry name" value="HYDROGENASE-4 COMPONENT F"/>
    <property type="match status" value="1"/>
</dbReference>
<reference evidence="8" key="1">
    <citation type="submission" date="2012-06" db="EMBL/GenBank/DDBJ databases">
        <title>Genome analysis of multiple Granulibacter bethesdensis isolates demonstrates substantial genome diversity.</title>
        <authorList>
            <person name="Greenberg D.E."/>
            <person name="Porcella S.F."/>
            <person name="Zarember K."/>
            <person name="Zelazny A.M."/>
            <person name="Bruno D."/>
            <person name="Martens C."/>
            <person name="Barbian K.D."/>
            <person name="Jaske E."/>
            <person name="Holland S.M."/>
        </authorList>
    </citation>
    <scope>NUCLEOTIDE SEQUENCE [LARGE SCALE GENOMIC DNA]</scope>
    <source>
        <strain evidence="8">CGDNIH3</strain>
    </source>
</reference>
<feature type="transmembrane region" description="Helical" evidence="6">
    <location>
        <begin position="576"/>
        <end position="594"/>
    </location>
</feature>
<evidence type="ECO:0000256" key="6">
    <source>
        <dbReference type="SAM" id="Phobius"/>
    </source>
</evidence>
<evidence type="ECO:0000256" key="2">
    <source>
        <dbReference type="ARBA" id="ARBA00022475"/>
    </source>
</evidence>
<feature type="transmembrane region" description="Helical" evidence="6">
    <location>
        <begin position="376"/>
        <end position="404"/>
    </location>
</feature>
<feature type="transmembrane region" description="Helical" evidence="6">
    <location>
        <begin position="92"/>
        <end position="112"/>
    </location>
</feature>
<keyword evidence="5 6" id="KW-0472">Membrane</keyword>
<evidence type="ECO:0000256" key="1">
    <source>
        <dbReference type="ARBA" id="ARBA00004651"/>
    </source>
</evidence>
<keyword evidence="2" id="KW-1003">Cell membrane</keyword>
<dbReference type="Proteomes" id="UP000019438">
    <property type="component" value="Chromosome"/>
</dbReference>
<feature type="transmembrane region" description="Helical" evidence="6">
    <location>
        <begin position="520"/>
        <end position="539"/>
    </location>
</feature>
<feature type="transmembrane region" description="Helical" evidence="6">
    <location>
        <begin position="124"/>
        <end position="154"/>
    </location>
</feature>
<dbReference type="GO" id="GO:0005886">
    <property type="term" value="C:plasma membrane"/>
    <property type="evidence" value="ECO:0007669"/>
    <property type="project" value="UniProtKB-SubCell"/>
</dbReference>
<name>A0AAN0RG07_9PROT</name>
<accession>A0AAN0RG07</accession>
<evidence type="ECO:0000313" key="7">
    <source>
        <dbReference type="EMBL" id="AHJ64295.1"/>
    </source>
</evidence>
<dbReference type="InterPro" id="IPR052175">
    <property type="entry name" value="ComplexI-like_HydComp"/>
</dbReference>
<feature type="transmembrane region" description="Helical" evidence="6">
    <location>
        <begin position="670"/>
        <end position="692"/>
    </location>
</feature>
<evidence type="ECO:0000256" key="4">
    <source>
        <dbReference type="ARBA" id="ARBA00022989"/>
    </source>
</evidence>
<keyword evidence="4 6" id="KW-1133">Transmembrane helix</keyword>
<feature type="transmembrane region" description="Helical" evidence="6">
    <location>
        <begin position="416"/>
        <end position="440"/>
    </location>
</feature>
<dbReference type="PANTHER" id="PTHR42682:SF3">
    <property type="entry name" value="FORMATE HYDROGENLYASE SUBUNIT 3-RELATED"/>
    <property type="match status" value="1"/>
</dbReference>
<feature type="transmembrane region" description="Helical" evidence="6">
    <location>
        <begin position="219"/>
        <end position="238"/>
    </location>
</feature>
<feature type="transmembrane region" description="Helical" evidence="6">
    <location>
        <begin position="174"/>
        <end position="198"/>
    </location>
</feature>
<dbReference type="KEGG" id="gbc:GbCGDNIH3_2382"/>
<evidence type="ECO:0000313" key="8">
    <source>
        <dbReference type="Proteomes" id="UP000019438"/>
    </source>
</evidence>
<feature type="transmembrane region" description="Helical" evidence="6">
    <location>
        <begin position="319"/>
        <end position="337"/>
    </location>
</feature>
<keyword evidence="3 6" id="KW-0812">Transmembrane</keyword>
<evidence type="ECO:0000256" key="5">
    <source>
        <dbReference type="ARBA" id="ARBA00023136"/>
    </source>
</evidence>
<feature type="transmembrane region" description="Helical" evidence="6">
    <location>
        <begin position="349"/>
        <end position="370"/>
    </location>
</feature>
<feature type="transmembrane region" description="Helical" evidence="6">
    <location>
        <begin position="41"/>
        <end position="60"/>
    </location>
</feature>